<organism evidence="2 3">
    <name type="scientific">Ladona fulva</name>
    <name type="common">Scarce chaser dragonfly</name>
    <name type="synonym">Libellula fulva</name>
    <dbReference type="NCBI Taxonomy" id="123851"/>
    <lineage>
        <taxon>Eukaryota</taxon>
        <taxon>Metazoa</taxon>
        <taxon>Ecdysozoa</taxon>
        <taxon>Arthropoda</taxon>
        <taxon>Hexapoda</taxon>
        <taxon>Insecta</taxon>
        <taxon>Pterygota</taxon>
        <taxon>Palaeoptera</taxon>
        <taxon>Odonata</taxon>
        <taxon>Epiprocta</taxon>
        <taxon>Anisoptera</taxon>
        <taxon>Libelluloidea</taxon>
        <taxon>Libellulidae</taxon>
        <taxon>Ladona</taxon>
    </lineage>
</organism>
<dbReference type="AlphaFoldDB" id="A0A8K0KMM3"/>
<evidence type="ECO:0000256" key="1">
    <source>
        <dbReference type="SAM" id="MobiDB-lite"/>
    </source>
</evidence>
<dbReference type="Proteomes" id="UP000792457">
    <property type="component" value="Unassembled WGS sequence"/>
</dbReference>
<evidence type="ECO:0000313" key="3">
    <source>
        <dbReference type="Proteomes" id="UP000792457"/>
    </source>
</evidence>
<reference evidence="2" key="1">
    <citation type="submission" date="2013-04" db="EMBL/GenBank/DDBJ databases">
        <authorList>
            <person name="Qu J."/>
            <person name="Murali S.C."/>
            <person name="Bandaranaike D."/>
            <person name="Bellair M."/>
            <person name="Blankenburg K."/>
            <person name="Chao H."/>
            <person name="Dinh H."/>
            <person name="Doddapaneni H."/>
            <person name="Downs B."/>
            <person name="Dugan-Rocha S."/>
            <person name="Elkadiri S."/>
            <person name="Gnanaolivu R.D."/>
            <person name="Hernandez B."/>
            <person name="Javaid M."/>
            <person name="Jayaseelan J.C."/>
            <person name="Lee S."/>
            <person name="Li M."/>
            <person name="Ming W."/>
            <person name="Munidasa M."/>
            <person name="Muniz J."/>
            <person name="Nguyen L."/>
            <person name="Ongeri F."/>
            <person name="Osuji N."/>
            <person name="Pu L.-L."/>
            <person name="Puazo M."/>
            <person name="Qu C."/>
            <person name="Quiroz J."/>
            <person name="Raj R."/>
            <person name="Weissenberger G."/>
            <person name="Xin Y."/>
            <person name="Zou X."/>
            <person name="Han Y."/>
            <person name="Richards S."/>
            <person name="Worley K."/>
            <person name="Muzny D."/>
            <person name="Gibbs R."/>
        </authorList>
    </citation>
    <scope>NUCLEOTIDE SEQUENCE</scope>
    <source>
        <strain evidence="2">Sampled in the wild</strain>
    </source>
</reference>
<feature type="non-terminal residue" evidence="2">
    <location>
        <position position="1"/>
    </location>
</feature>
<comment type="caution">
    <text evidence="2">The sequence shown here is derived from an EMBL/GenBank/DDBJ whole genome shotgun (WGS) entry which is preliminary data.</text>
</comment>
<protein>
    <submittedName>
        <fullName evidence="2">Uncharacterized protein</fullName>
    </submittedName>
</protein>
<feature type="compositionally biased region" description="Low complexity" evidence="1">
    <location>
        <begin position="166"/>
        <end position="184"/>
    </location>
</feature>
<feature type="region of interest" description="Disordered" evidence="1">
    <location>
        <begin position="154"/>
        <end position="187"/>
    </location>
</feature>
<proteinExistence type="predicted"/>
<sequence>MMLTALFSKVKSYLGLETESRKRRISDSEDSNISKRTCIEKPFALKNHAAIMNSSYSSGISRSDERHRRSPLNDNSSVEICWEKKKQGKENHFHWRMLEKDVEEDEVVELDRDDQVWKDSKTTGRRSGFSERYKEEVHLDDENDEVVFLKESSAPDGEMFPSSMHSRLTSGRRLSSNGLSSTTNESKRFFRDPLSMKSEGTPFGLMKYNFGAVGIGNKRKESQPVSRLDSLSVRNRVRTGNLSRAAILKQKLPPPPKYFGDDPKMPLKWSLWEDRVKKKPSALDV</sequence>
<accession>A0A8K0KMM3</accession>
<evidence type="ECO:0000313" key="2">
    <source>
        <dbReference type="EMBL" id="KAG8237417.1"/>
    </source>
</evidence>
<reference evidence="2" key="2">
    <citation type="submission" date="2017-10" db="EMBL/GenBank/DDBJ databases">
        <title>Ladona fulva Genome sequencing and assembly.</title>
        <authorList>
            <person name="Murali S."/>
            <person name="Richards S."/>
            <person name="Bandaranaike D."/>
            <person name="Bellair M."/>
            <person name="Blankenburg K."/>
            <person name="Chao H."/>
            <person name="Dinh H."/>
            <person name="Doddapaneni H."/>
            <person name="Dugan-Rocha S."/>
            <person name="Elkadiri S."/>
            <person name="Gnanaolivu R."/>
            <person name="Hernandez B."/>
            <person name="Skinner E."/>
            <person name="Javaid M."/>
            <person name="Lee S."/>
            <person name="Li M."/>
            <person name="Ming W."/>
            <person name="Munidasa M."/>
            <person name="Muniz J."/>
            <person name="Nguyen L."/>
            <person name="Hughes D."/>
            <person name="Osuji N."/>
            <person name="Pu L.-L."/>
            <person name="Puazo M."/>
            <person name="Qu C."/>
            <person name="Quiroz J."/>
            <person name="Raj R."/>
            <person name="Weissenberger G."/>
            <person name="Xin Y."/>
            <person name="Zou X."/>
            <person name="Han Y."/>
            <person name="Worley K."/>
            <person name="Muzny D."/>
            <person name="Gibbs R."/>
        </authorList>
    </citation>
    <scope>NUCLEOTIDE SEQUENCE</scope>
    <source>
        <strain evidence="2">Sampled in the wild</strain>
    </source>
</reference>
<gene>
    <name evidence="2" type="ORF">J437_LFUL017524</name>
</gene>
<name>A0A8K0KMM3_LADFU</name>
<dbReference type="EMBL" id="KZ309167">
    <property type="protein sequence ID" value="KAG8237417.1"/>
    <property type="molecule type" value="Genomic_DNA"/>
</dbReference>
<keyword evidence="3" id="KW-1185">Reference proteome</keyword>